<feature type="non-terminal residue" evidence="2">
    <location>
        <position position="1"/>
    </location>
</feature>
<protein>
    <submittedName>
        <fullName evidence="2">Uncharacterized protein</fullName>
    </submittedName>
</protein>
<gene>
    <name evidence="2" type="ORF">ILEXP_LOCUS39495</name>
    <name evidence="1" type="ORF">ILEXP_LOCUS8131</name>
</gene>
<evidence type="ECO:0000313" key="3">
    <source>
        <dbReference type="Proteomes" id="UP001642360"/>
    </source>
</evidence>
<dbReference type="InterPro" id="IPR008480">
    <property type="entry name" value="DUF761_pln"/>
</dbReference>
<evidence type="ECO:0000313" key="1">
    <source>
        <dbReference type="EMBL" id="CAK9140624.1"/>
    </source>
</evidence>
<accession>A0ABC8TLB5</accession>
<dbReference type="Proteomes" id="UP001642360">
    <property type="component" value="Unassembled WGS sequence"/>
</dbReference>
<dbReference type="Pfam" id="PF05553">
    <property type="entry name" value="DUF761"/>
    <property type="match status" value="1"/>
</dbReference>
<comment type="caution">
    <text evidence="2">The sequence shown here is derived from an EMBL/GenBank/DDBJ whole genome shotgun (WGS) entry which is preliminary data.</text>
</comment>
<proteinExistence type="predicted"/>
<reference evidence="2 3" key="1">
    <citation type="submission" date="2024-02" db="EMBL/GenBank/DDBJ databases">
        <authorList>
            <person name="Vignale AGUSTIN F."/>
            <person name="Sosa J E."/>
            <person name="Modenutti C."/>
        </authorList>
    </citation>
    <scope>NUCLEOTIDE SEQUENCE [LARGE SCALE GENOMIC DNA]</scope>
</reference>
<organism evidence="2 3">
    <name type="scientific">Ilex paraguariensis</name>
    <name type="common">yerba mate</name>
    <dbReference type="NCBI Taxonomy" id="185542"/>
    <lineage>
        <taxon>Eukaryota</taxon>
        <taxon>Viridiplantae</taxon>
        <taxon>Streptophyta</taxon>
        <taxon>Embryophyta</taxon>
        <taxon>Tracheophyta</taxon>
        <taxon>Spermatophyta</taxon>
        <taxon>Magnoliopsida</taxon>
        <taxon>eudicotyledons</taxon>
        <taxon>Gunneridae</taxon>
        <taxon>Pentapetalae</taxon>
        <taxon>asterids</taxon>
        <taxon>campanulids</taxon>
        <taxon>Aquifoliales</taxon>
        <taxon>Aquifoliaceae</taxon>
        <taxon>Ilex</taxon>
    </lineage>
</organism>
<dbReference type="EMBL" id="CAUOFW020001059">
    <property type="protein sequence ID" value="CAK9140624.1"/>
    <property type="molecule type" value="Genomic_DNA"/>
</dbReference>
<name>A0ABC8TLB5_9AQUA</name>
<sequence>NQAVCEYNNITILHNESNSSPYKETSPADISLHSTAKQGLSLSLMAWLNLRRLLPTIKAWKDFTTKLQSKLHKLNRSKAIKKPRNHTNLTSKAVFRPSLRLQPRLKRQRGTLQPGHALRYNHRYRLQKRPKPVCIDHLLVEPVPVVRETTTVSKEAIEKCSTSANKTEHTNQQTREQGMIKEDDDFGKDHSADDLWESMVLASPQMRGINERAEEFITRFRGEMQLQEMIARHL</sequence>
<dbReference type="AlphaFoldDB" id="A0ABC8TLB5"/>
<evidence type="ECO:0000313" key="2">
    <source>
        <dbReference type="EMBL" id="CAK9170004.1"/>
    </source>
</evidence>
<dbReference type="EMBL" id="CAUOFW020005414">
    <property type="protein sequence ID" value="CAK9170004.1"/>
    <property type="molecule type" value="Genomic_DNA"/>
</dbReference>
<keyword evidence="3" id="KW-1185">Reference proteome</keyword>